<dbReference type="PROSITE" id="PS01272">
    <property type="entry name" value="GCKR"/>
    <property type="match status" value="1"/>
</dbReference>
<dbReference type="Pfam" id="PF22645">
    <property type="entry name" value="GKRP_SIS_N"/>
    <property type="match status" value="1"/>
</dbReference>
<comment type="function">
    <text evidence="3">Specifically catalyzes the cleavage of the D-lactyl ether substituent of MurNAc 6-phosphate, producing GlcNAc 6-phosphate and D-lactate.</text>
</comment>
<evidence type="ECO:0000313" key="6">
    <source>
        <dbReference type="Proteomes" id="UP001236014"/>
    </source>
</evidence>
<dbReference type="AlphaFoldDB" id="A0A9Y2IJ44"/>
<dbReference type="InterPro" id="IPR005486">
    <property type="entry name" value="Glucokinase_regulatory_CS"/>
</dbReference>
<dbReference type="Proteomes" id="UP001236014">
    <property type="component" value="Chromosome"/>
</dbReference>
<dbReference type="GO" id="GO:0016803">
    <property type="term" value="F:ether hydrolase activity"/>
    <property type="evidence" value="ECO:0007669"/>
    <property type="project" value="TreeGrafter"/>
</dbReference>
<accession>A0A9Y2IJ44</accession>
<dbReference type="Gene3D" id="1.10.8.1080">
    <property type="match status" value="1"/>
</dbReference>
<dbReference type="InterPro" id="IPR046348">
    <property type="entry name" value="SIS_dom_sf"/>
</dbReference>
<dbReference type="InterPro" id="IPR009060">
    <property type="entry name" value="UBA-like_sf"/>
</dbReference>
<dbReference type="NCBIfam" id="TIGR00274">
    <property type="entry name" value="N-acetylmuramic acid 6-phosphate etherase"/>
    <property type="match status" value="1"/>
</dbReference>
<dbReference type="HAMAP" id="MF_00068">
    <property type="entry name" value="MurQ"/>
    <property type="match status" value="1"/>
</dbReference>
<keyword evidence="6" id="KW-1185">Reference proteome</keyword>
<evidence type="ECO:0000256" key="3">
    <source>
        <dbReference type="HAMAP-Rule" id="MF_00068"/>
    </source>
</evidence>
<dbReference type="NCBIfam" id="NF009222">
    <property type="entry name" value="PRK12570.1"/>
    <property type="match status" value="1"/>
</dbReference>
<dbReference type="KEGG" id="acab:QRX50_11155"/>
<protein>
    <recommendedName>
        <fullName evidence="3">N-acetylmuramic acid 6-phosphate etherase</fullName>
        <shortName evidence="3">MurNAc-6-P etherase</shortName>
        <ecNumber evidence="3">4.2.1.126</ecNumber>
    </recommendedName>
    <alternativeName>
        <fullName evidence="3">N-acetylmuramic acid 6-phosphate hydrolase</fullName>
    </alternativeName>
    <alternativeName>
        <fullName evidence="3">N-acetylmuramic acid 6-phosphate lyase</fullName>
    </alternativeName>
</protein>
<dbReference type="GO" id="GO:0097367">
    <property type="term" value="F:carbohydrate derivative binding"/>
    <property type="evidence" value="ECO:0007669"/>
    <property type="project" value="InterPro"/>
</dbReference>
<comment type="catalytic activity">
    <reaction evidence="3">
        <text>N-acetyl-D-muramate 6-phosphate + H2O = N-acetyl-D-glucosamine 6-phosphate + (R)-lactate</text>
        <dbReference type="Rhea" id="RHEA:26410"/>
        <dbReference type="ChEBI" id="CHEBI:15377"/>
        <dbReference type="ChEBI" id="CHEBI:16004"/>
        <dbReference type="ChEBI" id="CHEBI:57513"/>
        <dbReference type="ChEBI" id="CHEBI:58722"/>
        <dbReference type="EC" id="4.2.1.126"/>
    </reaction>
</comment>
<evidence type="ECO:0000256" key="2">
    <source>
        <dbReference type="ARBA" id="ARBA00023277"/>
    </source>
</evidence>
<sequence length="309" mass="31707">MMTVPCQAVHVDSPTEQRNPRTVDIDLMSTMGILSAINAEDRRVPDAVAAVLPQLARAVDYAVEALRGGGRVHYVGAGTSGRLATLDAAELVPTFNVPPDLFVAHHAGGEKALRQAVENAEDDDEAGAAELAAVVQPGDFVLGLAASGRTPFVLGALEASSGLGAHTGLVSANPRASKPAGVDVLIAVATGPEVLAGSTRMKAGTAQKLILTAFSTATMIKLGKTYSNLMVSMRATNAKLRGRTIRILQEATGLTMADCSDALTEAGGDLKTALVHLLSGSDVEHAAAALTANGGHVRKALDSLHLRAG</sequence>
<organism evidence="5 6">
    <name type="scientific">Amycolatopsis carbonis</name>
    <dbReference type="NCBI Taxonomy" id="715471"/>
    <lineage>
        <taxon>Bacteria</taxon>
        <taxon>Bacillati</taxon>
        <taxon>Actinomycetota</taxon>
        <taxon>Actinomycetes</taxon>
        <taxon>Pseudonocardiales</taxon>
        <taxon>Pseudonocardiaceae</taxon>
        <taxon>Amycolatopsis</taxon>
    </lineage>
</organism>
<comment type="pathway">
    <text evidence="3">Amino-sugar metabolism; N-acetylmuramate degradation.</text>
</comment>
<dbReference type="PANTHER" id="PTHR10088">
    <property type="entry name" value="GLUCOKINASE REGULATORY PROTEIN"/>
    <property type="match status" value="1"/>
</dbReference>
<proteinExistence type="inferred from homology"/>
<reference evidence="5 6" key="1">
    <citation type="submission" date="2023-06" db="EMBL/GenBank/DDBJ databases">
        <authorList>
            <person name="Oyuntsetseg B."/>
            <person name="Kim S.B."/>
        </authorList>
    </citation>
    <scope>NUCLEOTIDE SEQUENCE [LARGE SCALE GENOMIC DNA]</scope>
    <source>
        <strain evidence="5 6">2-15</strain>
    </source>
</reference>
<dbReference type="SUPFAM" id="SSF46934">
    <property type="entry name" value="UBA-like"/>
    <property type="match status" value="1"/>
</dbReference>
<feature type="active site" evidence="3">
    <location>
        <position position="121"/>
    </location>
</feature>
<evidence type="ECO:0000256" key="1">
    <source>
        <dbReference type="ARBA" id="ARBA00023239"/>
    </source>
</evidence>
<dbReference type="InterPro" id="IPR005488">
    <property type="entry name" value="Etherase_MurQ"/>
</dbReference>
<dbReference type="PROSITE" id="PS51464">
    <property type="entry name" value="SIS"/>
    <property type="match status" value="1"/>
</dbReference>
<feature type="domain" description="SIS" evidence="4">
    <location>
        <begin position="62"/>
        <end position="224"/>
    </location>
</feature>
<dbReference type="Gene3D" id="3.40.50.10490">
    <property type="entry name" value="Glucose-6-phosphate isomerase like protein, domain 1"/>
    <property type="match status" value="1"/>
</dbReference>
<dbReference type="InterPro" id="IPR001347">
    <property type="entry name" value="SIS_dom"/>
</dbReference>
<gene>
    <name evidence="3 5" type="primary">murQ</name>
    <name evidence="5" type="ORF">QRX50_11155</name>
</gene>
<dbReference type="InterPro" id="IPR040190">
    <property type="entry name" value="MURQ/GCKR"/>
</dbReference>
<name>A0A9Y2IJ44_9PSEU</name>
<dbReference type="RefSeq" id="WP_285971875.1">
    <property type="nucleotide sequence ID" value="NZ_CP127294.1"/>
</dbReference>
<keyword evidence="2 3" id="KW-0119">Carbohydrate metabolism</keyword>
<comment type="miscellaneous">
    <text evidence="3">A lyase-type mechanism (elimination/hydration) is suggested for the cleavage of the lactyl ether bond of MurNAc 6-phosphate, with the formation of an alpha,beta-unsaturated aldehyde intermediate with (E)-stereochemistry, followed by the syn addition of water to give product.</text>
</comment>
<dbReference type="PANTHER" id="PTHR10088:SF4">
    <property type="entry name" value="GLUCOKINASE REGULATORY PROTEIN"/>
    <property type="match status" value="1"/>
</dbReference>
<comment type="similarity">
    <text evidence="3">Belongs to the GCKR-like family. MurNAc-6-P etherase subfamily.</text>
</comment>
<feature type="active site" description="Proton donor" evidence="3">
    <location>
        <position position="90"/>
    </location>
</feature>
<dbReference type="EC" id="4.2.1.126" evidence="3"/>
<evidence type="ECO:0000313" key="5">
    <source>
        <dbReference type="EMBL" id="WIX81275.1"/>
    </source>
</evidence>
<dbReference type="EMBL" id="CP127294">
    <property type="protein sequence ID" value="WIX81275.1"/>
    <property type="molecule type" value="Genomic_DNA"/>
</dbReference>
<dbReference type="NCBIfam" id="NF003915">
    <property type="entry name" value="PRK05441.1"/>
    <property type="match status" value="1"/>
</dbReference>
<comment type="subunit">
    <text evidence="3">Homodimer.</text>
</comment>
<evidence type="ECO:0000259" key="4">
    <source>
        <dbReference type="PROSITE" id="PS51464"/>
    </source>
</evidence>
<dbReference type="SUPFAM" id="SSF53697">
    <property type="entry name" value="SIS domain"/>
    <property type="match status" value="1"/>
</dbReference>
<dbReference type="GO" id="GO:0009254">
    <property type="term" value="P:peptidoglycan turnover"/>
    <property type="evidence" value="ECO:0007669"/>
    <property type="project" value="TreeGrafter"/>
</dbReference>
<dbReference type="GO" id="GO:0016835">
    <property type="term" value="F:carbon-oxygen lyase activity"/>
    <property type="evidence" value="ECO:0007669"/>
    <property type="project" value="UniProtKB-UniRule"/>
</dbReference>
<keyword evidence="1 3" id="KW-0456">Lyase</keyword>
<dbReference type="GO" id="GO:0046348">
    <property type="term" value="P:amino sugar catabolic process"/>
    <property type="evidence" value="ECO:0007669"/>
    <property type="project" value="InterPro"/>
</dbReference>
<dbReference type="CDD" id="cd05007">
    <property type="entry name" value="SIS_Etherase"/>
    <property type="match status" value="1"/>
</dbReference>